<feature type="transmembrane region" description="Helical" evidence="1">
    <location>
        <begin position="158"/>
        <end position="181"/>
    </location>
</feature>
<feature type="transmembrane region" description="Helical" evidence="1">
    <location>
        <begin position="108"/>
        <end position="127"/>
    </location>
</feature>
<comment type="caution">
    <text evidence="2">The sequence shown here is derived from an EMBL/GenBank/DDBJ whole genome shotgun (WGS) entry which is preliminary data.</text>
</comment>
<keyword evidence="3" id="KW-1185">Reference proteome</keyword>
<protein>
    <recommendedName>
        <fullName evidence="4">GAP family protein</fullName>
    </recommendedName>
</protein>
<accession>A0A2S3ZU31</accession>
<reference evidence="2 3" key="1">
    <citation type="submission" date="2018-01" db="EMBL/GenBank/DDBJ databases">
        <title>Arthrobacter sp. nov., from glaciers in China.</title>
        <authorList>
            <person name="Liu Q."/>
            <person name="Xin Y.-H."/>
        </authorList>
    </citation>
    <scope>NUCLEOTIDE SEQUENCE [LARGE SCALE GENOMIC DNA]</scope>
    <source>
        <strain evidence="2 3">HLT2-12-2</strain>
    </source>
</reference>
<feature type="transmembrane region" description="Helical" evidence="1">
    <location>
        <begin position="133"/>
        <end position="151"/>
    </location>
</feature>
<feature type="transmembrane region" description="Helical" evidence="1">
    <location>
        <begin position="6"/>
        <end position="30"/>
    </location>
</feature>
<dbReference type="AlphaFoldDB" id="A0A2S3ZU31"/>
<feature type="transmembrane region" description="Helical" evidence="1">
    <location>
        <begin position="42"/>
        <end position="64"/>
    </location>
</feature>
<keyword evidence="1" id="KW-0812">Transmembrane</keyword>
<dbReference type="EMBL" id="PPXC01000012">
    <property type="protein sequence ID" value="POH72589.1"/>
    <property type="molecule type" value="Genomic_DNA"/>
</dbReference>
<dbReference type="RefSeq" id="WP_103466527.1">
    <property type="nucleotide sequence ID" value="NZ_PPXC01000012.1"/>
</dbReference>
<feature type="transmembrane region" description="Helical" evidence="1">
    <location>
        <begin position="201"/>
        <end position="219"/>
    </location>
</feature>
<evidence type="ECO:0000256" key="1">
    <source>
        <dbReference type="SAM" id="Phobius"/>
    </source>
</evidence>
<keyword evidence="1" id="KW-0472">Membrane</keyword>
<dbReference type="Pfam" id="PF11139">
    <property type="entry name" value="SfLAP"/>
    <property type="match status" value="1"/>
</dbReference>
<sequence length="221" mass="22866">MLQALGHLLPISVASALSSVPIMATILILLSKHNRSSSVPYLMGWVLGIASIVTSFVLLASFLPEPALGGQQTFNALAQIVIGLALVALAIVVWRRSRGKPVGAEPKWLASVGLLGPWSSFGFGVVLNLRPKSILLTAAAALSVAGGGLTVGEAGVVIAIYTVLSASTVAIPVIGAIVSPVKVEAWLHGARAWFGRNNRTVTILILLMIGVVIVGNGLTRL</sequence>
<dbReference type="InterPro" id="IPR021315">
    <property type="entry name" value="Gap/Sap"/>
</dbReference>
<evidence type="ECO:0008006" key="4">
    <source>
        <dbReference type="Google" id="ProtNLM"/>
    </source>
</evidence>
<feature type="transmembrane region" description="Helical" evidence="1">
    <location>
        <begin position="76"/>
        <end position="96"/>
    </location>
</feature>
<organism evidence="2 3">
    <name type="scientific">Arthrobacter glacialis</name>
    <dbReference type="NCBI Taxonomy" id="1664"/>
    <lineage>
        <taxon>Bacteria</taxon>
        <taxon>Bacillati</taxon>
        <taxon>Actinomycetota</taxon>
        <taxon>Actinomycetes</taxon>
        <taxon>Micrococcales</taxon>
        <taxon>Micrococcaceae</taxon>
        <taxon>Arthrobacter</taxon>
    </lineage>
</organism>
<evidence type="ECO:0000313" key="3">
    <source>
        <dbReference type="Proteomes" id="UP000237061"/>
    </source>
</evidence>
<keyword evidence="1" id="KW-1133">Transmembrane helix</keyword>
<dbReference type="Proteomes" id="UP000237061">
    <property type="component" value="Unassembled WGS sequence"/>
</dbReference>
<gene>
    <name evidence="2" type="ORF">CVS27_14505</name>
</gene>
<proteinExistence type="predicted"/>
<evidence type="ECO:0000313" key="2">
    <source>
        <dbReference type="EMBL" id="POH72589.1"/>
    </source>
</evidence>
<name>A0A2S3ZU31_ARTGL</name>